<gene>
    <name evidence="9" type="ORF">DFQ59_10172</name>
</gene>
<evidence type="ECO:0000256" key="6">
    <source>
        <dbReference type="ARBA" id="ARBA00023136"/>
    </source>
</evidence>
<dbReference type="EC" id="2.7.7.41" evidence="7"/>
<comment type="similarity">
    <text evidence="2 7">Belongs to the CDS family.</text>
</comment>
<dbReference type="GO" id="GO:0005886">
    <property type="term" value="C:plasma membrane"/>
    <property type="evidence" value="ECO:0007669"/>
    <property type="project" value="TreeGrafter"/>
</dbReference>
<dbReference type="AlphaFoldDB" id="A0A369CLN0"/>
<dbReference type="UniPathway" id="UPA00557">
    <property type="reaction ID" value="UER00614"/>
</dbReference>
<dbReference type="PANTHER" id="PTHR43535">
    <property type="entry name" value="PHOSPHATIDATE CYTIDYLYLTRANSFERASE"/>
    <property type="match status" value="1"/>
</dbReference>
<evidence type="ECO:0000256" key="3">
    <source>
        <dbReference type="ARBA" id="ARBA00022679"/>
    </source>
</evidence>
<evidence type="ECO:0000256" key="7">
    <source>
        <dbReference type="RuleBase" id="RU003938"/>
    </source>
</evidence>
<feature type="transmembrane region" description="Helical" evidence="8">
    <location>
        <begin position="182"/>
        <end position="202"/>
    </location>
</feature>
<dbReference type="PROSITE" id="PS01315">
    <property type="entry name" value="CDS"/>
    <property type="match status" value="1"/>
</dbReference>
<dbReference type="RefSeq" id="WP_245937131.1">
    <property type="nucleotide sequence ID" value="NZ_QPJY01000001.1"/>
</dbReference>
<proteinExistence type="inferred from homology"/>
<protein>
    <recommendedName>
        <fullName evidence="7">Phosphatidate cytidylyltransferase</fullName>
        <ecNumber evidence="7">2.7.7.41</ecNumber>
    </recommendedName>
</protein>
<comment type="pathway">
    <text evidence="7">Phospholipid metabolism; CDP-diacylglycerol biosynthesis; CDP-diacylglycerol from sn-glycerol 3-phosphate: step 3/3.</text>
</comment>
<comment type="catalytic activity">
    <reaction evidence="7">
        <text>a 1,2-diacyl-sn-glycero-3-phosphate + CTP + H(+) = a CDP-1,2-diacyl-sn-glycerol + diphosphate</text>
        <dbReference type="Rhea" id="RHEA:16229"/>
        <dbReference type="ChEBI" id="CHEBI:15378"/>
        <dbReference type="ChEBI" id="CHEBI:33019"/>
        <dbReference type="ChEBI" id="CHEBI:37563"/>
        <dbReference type="ChEBI" id="CHEBI:58332"/>
        <dbReference type="ChEBI" id="CHEBI:58608"/>
        <dbReference type="EC" id="2.7.7.41"/>
    </reaction>
</comment>
<comment type="subcellular location">
    <subcellularLocation>
        <location evidence="1">Membrane</location>
        <topology evidence="1">Multi-pass membrane protein</topology>
    </subcellularLocation>
</comment>
<dbReference type="GO" id="GO:0016024">
    <property type="term" value="P:CDP-diacylglycerol biosynthetic process"/>
    <property type="evidence" value="ECO:0007669"/>
    <property type="project" value="UniProtKB-UniPathway"/>
</dbReference>
<dbReference type="Pfam" id="PF01148">
    <property type="entry name" value="CTP_transf_1"/>
    <property type="match status" value="1"/>
</dbReference>
<dbReference type="Proteomes" id="UP000252707">
    <property type="component" value="Unassembled WGS sequence"/>
</dbReference>
<feature type="transmembrane region" description="Helical" evidence="8">
    <location>
        <begin position="222"/>
        <end position="242"/>
    </location>
</feature>
<keyword evidence="10" id="KW-1185">Reference proteome</keyword>
<comment type="caution">
    <text evidence="9">The sequence shown here is derived from an EMBL/GenBank/DDBJ whole genome shotgun (WGS) entry which is preliminary data.</text>
</comment>
<keyword evidence="7 9" id="KW-0548">Nucleotidyltransferase</keyword>
<dbReference type="GO" id="GO:0009273">
    <property type="term" value="P:peptidoglycan-based cell wall biogenesis"/>
    <property type="evidence" value="ECO:0007669"/>
    <property type="project" value="TreeGrafter"/>
</dbReference>
<reference evidence="9 10" key="1">
    <citation type="submission" date="2018-07" db="EMBL/GenBank/DDBJ databases">
        <title>Genomic Encyclopedia of Type Strains, Phase IV (KMG-IV): sequencing the most valuable type-strain genomes for metagenomic binning, comparative biology and taxonomic classification.</title>
        <authorList>
            <person name="Goeker M."/>
        </authorList>
    </citation>
    <scope>NUCLEOTIDE SEQUENCE [LARGE SCALE GENOMIC DNA]</scope>
    <source>
        <strain evidence="9 10">DSM 26407</strain>
    </source>
</reference>
<feature type="transmembrane region" description="Helical" evidence="8">
    <location>
        <begin position="116"/>
        <end position="136"/>
    </location>
</feature>
<evidence type="ECO:0000256" key="5">
    <source>
        <dbReference type="ARBA" id="ARBA00022989"/>
    </source>
</evidence>
<feature type="transmembrane region" description="Helical" evidence="8">
    <location>
        <begin position="50"/>
        <end position="80"/>
    </location>
</feature>
<keyword evidence="5 8" id="KW-1133">Transmembrane helix</keyword>
<sequence length="313" mass="34982">MIAQDLSSAVLWMLAGLYVLLIVASSMLALMRRRQPERDLGELILRVRSWWLMVSVFTAALLLSRTVSIVFFAFVSFLALKEYLSLIPTRRADRRVLFWAYLAIPVQYYWVATGWYGMFVIFIPVYLFLLLPLRMVTIGEPRDFLRAVGTLHWGVMTMVFSLSHVAYLLVLPGPDMTDNGGAGLVLYLVALTQINDVAQYLWGKRFGRRRIVPKVSPNKTWAGFIGGVVTTVLLAWSAAPLLTPLESGMALAAGLLIAVSGFVGDVTISALKRDLGVKDSGTLLPGHGGILDRVDSLTYTAPLFFHYVRYFYY</sequence>
<dbReference type="GO" id="GO:0004605">
    <property type="term" value="F:phosphatidate cytidylyltransferase activity"/>
    <property type="evidence" value="ECO:0007669"/>
    <property type="project" value="UniProtKB-EC"/>
</dbReference>
<feature type="transmembrane region" description="Helical" evidence="8">
    <location>
        <begin position="148"/>
        <end position="170"/>
    </location>
</feature>
<evidence type="ECO:0000256" key="1">
    <source>
        <dbReference type="ARBA" id="ARBA00004141"/>
    </source>
</evidence>
<keyword evidence="4 7" id="KW-0812">Transmembrane</keyword>
<dbReference type="PANTHER" id="PTHR43535:SF1">
    <property type="entry name" value="PHOSPHATIDATE CYTIDYLYLTRANSFERASE"/>
    <property type="match status" value="1"/>
</dbReference>
<dbReference type="EMBL" id="QPJY01000001">
    <property type="protein sequence ID" value="RCX32774.1"/>
    <property type="molecule type" value="Genomic_DNA"/>
</dbReference>
<organism evidence="9 10">
    <name type="scientific">Thioalbus denitrificans</name>
    <dbReference type="NCBI Taxonomy" id="547122"/>
    <lineage>
        <taxon>Bacteria</taxon>
        <taxon>Pseudomonadati</taxon>
        <taxon>Pseudomonadota</taxon>
        <taxon>Gammaproteobacteria</taxon>
        <taxon>Chromatiales</taxon>
        <taxon>Ectothiorhodospiraceae</taxon>
        <taxon>Thioalbus</taxon>
    </lineage>
</organism>
<dbReference type="InterPro" id="IPR000374">
    <property type="entry name" value="PC_trans"/>
</dbReference>
<accession>A0A369CLN0</accession>
<evidence type="ECO:0000256" key="4">
    <source>
        <dbReference type="ARBA" id="ARBA00022692"/>
    </source>
</evidence>
<name>A0A369CLN0_9GAMM</name>
<evidence type="ECO:0000256" key="2">
    <source>
        <dbReference type="ARBA" id="ARBA00010185"/>
    </source>
</evidence>
<keyword evidence="3 7" id="KW-0808">Transferase</keyword>
<feature type="transmembrane region" description="Helical" evidence="8">
    <location>
        <begin position="9"/>
        <end position="30"/>
    </location>
</feature>
<keyword evidence="6 8" id="KW-0472">Membrane</keyword>
<feature type="transmembrane region" description="Helical" evidence="8">
    <location>
        <begin position="248"/>
        <end position="268"/>
    </location>
</feature>
<evidence type="ECO:0000256" key="8">
    <source>
        <dbReference type="SAM" id="Phobius"/>
    </source>
</evidence>
<evidence type="ECO:0000313" key="9">
    <source>
        <dbReference type="EMBL" id="RCX32774.1"/>
    </source>
</evidence>
<evidence type="ECO:0000313" key="10">
    <source>
        <dbReference type="Proteomes" id="UP000252707"/>
    </source>
</evidence>